<dbReference type="PROSITE" id="PS51379">
    <property type="entry name" value="4FE4S_FER_2"/>
    <property type="match status" value="2"/>
</dbReference>
<gene>
    <name evidence="7" type="ORF">IAC54_00250</name>
</gene>
<dbReference type="PROSITE" id="PS00198">
    <property type="entry name" value="4FE4S_FER_1"/>
    <property type="match status" value="2"/>
</dbReference>
<feature type="region of interest" description="Disordered" evidence="4">
    <location>
        <begin position="143"/>
        <end position="179"/>
    </location>
</feature>
<dbReference type="Gene3D" id="3.40.50.360">
    <property type="match status" value="1"/>
</dbReference>
<dbReference type="Gene3D" id="3.30.70.20">
    <property type="match status" value="1"/>
</dbReference>
<reference evidence="7" key="2">
    <citation type="journal article" date="2021" name="PeerJ">
        <title>Extensive microbial diversity within the chicken gut microbiome revealed by metagenomics and culture.</title>
        <authorList>
            <person name="Gilroy R."/>
            <person name="Ravi A."/>
            <person name="Getino M."/>
            <person name="Pursley I."/>
            <person name="Horton D.L."/>
            <person name="Alikhan N.F."/>
            <person name="Baker D."/>
            <person name="Gharbi K."/>
            <person name="Hall N."/>
            <person name="Watson M."/>
            <person name="Adriaenssens E.M."/>
            <person name="Foster-Nyarko E."/>
            <person name="Jarju S."/>
            <person name="Secka A."/>
            <person name="Antonio M."/>
            <person name="Oren A."/>
            <person name="Chaudhuri R.R."/>
            <person name="La Ragione R."/>
            <person name="Hildebrand F."/>
            <person name="Pallen M.J."/>
        </authorList>
    </citation>
    <scope>NUCLEOTIDE SEQUENCE</scope>
    <source>
        <strain evidence="7">G3-4614</strain>
    </source>
</reference>
<sequence length="259" mass="27616">MSVSLIYFSATGTTQKIVEAVSNGISSAEKPAIIDITSRTDIPETEFGENDLVIFGVPVYAGRVPAVAAGRLVHFKGNNTPAIIVTVYGNREFDDALVELCDLVTAGGFNVISGGAFIACHSIFPAVGAGRPDASDIKEASELGRKSSEMIKNPAVKKGQSPSIKGNRPYREPKKTPLSPKAGRKCNGCGVCADMCPVGAIDKAKIKTCDSGLCISCARCIHVCPRQARHFGGLLYRIAGRKFAKLYSAPKRPYLFYNL</sequence>
<evidence type="ECO:0000256" key="2">
    <source>
        <dbReference type="ARBA" id="ARBA00023004"/>
    </source>
</evidence>
<dbReference type="SUPFAM" id="SSF52218">
    <property type="entry name" value="Flavoproteins"/>
    <property type="match status" value="1"/>
</dbReference>
<dbReference type="AlphaFoldDB" id="A0A9D9H718"/>
<keyword evidence="1" id="KW-0479">Metal-binding</keyword>
<feature type="domain" description="4Fe-4S ferredoxin-type" evidence="6">
    <location>
        <begin position="210"/>
        <end position="234"/>
    </location>
</feature>
<dbReference type="PROSITE" id="PS50902">
    <property type="entry name" value="FLAVODOXIN_LIKE"/>
    <property type="match status" value="1"/>
</dbReference>
<keyword evidence="3" id="KW-0411">Iron-sulfur</keyword>
<evidence type="ECO:0000313" key="8">
    <source>
        <dbReference type="Proteomes" id="UP000823636"/>
    </source>
</evidence>
<organism evidence="7 8">
    <name type="scientific">Candidatus Caccoplasma merdipullorum</name>
    <dbReference type="NCBI Taxonomy" id="2840718"/>
    <lineage>
        <taxon>Bacteria</taxon>
        <taxon>Pseudomonadati</taxon>
        <taxon>Bacteroidota</taxon>
        <taxon>Bacteroidia</taxon>
        <taxon>Bacteroidales</taxon>
        <taxon>Bacteroidaceae</taxon>
        <taxon>Bacteroidaceae incertae sedis</taxon>
        <taxon>Candidatus Caccoplasma</taxon>
    </lineage>
</organism>
<evidence type="ECO:0000256" key="1">
    <source>
        <dbReference type="ARBA" id="ARBA00022723"/>
    </source>
</evidence>
<accession>A0A9D9H718</accession>
<dbReference type="GO" id="GO:0051536">
    <property type="term" value="F:iron-sulfur cluster binding"/>
    <property type="evidence" value="ECO:0007669"/>
    <property type="project" value="UniProtKB-KW"/>
</dbReference>
<proteinExistence type="predicted"/>
<feature type="domain" description="Flavodoxin-like" evidence="5">
    <location>
        <begin position="3"/>
        <end position="148"/>
    </location>
</feature>
<dbReference type="InterPro" id="IPR047964">
    <property type="entry name" value="EFR1-like"/>
</dbReference>
<comment type="caution">
    <text evidence="7">The sequence shown here is derived from an EMBL/GenBank/DDBJ whole genome shotgun (WGS) entry which is preliminary data.</text>
</comment>
<dbReference type="InterPro" id="IPR029039">
    <property type="entry name" value="Flavoprotein-like_sf"/>
</dbReference>
<dbReference type="GO" id="GO:0010181">
    <property type="term" value="F:FMN binding"/>
    <property type="evidence" value="ECO:0007669"/>
    <property type="project" value="InterPro"/>
</dbReference>
<dbReference type="SUPFAM" id="SSF54862">
    <property type="entry name" value="4Fe-4S ferredoxins"/>
    <property type="match status" value="1"/>
</dbReference>
<dbReference type="Pfam" id="PF12838">
    <property type="entry name" value="Fer4_7"/>
    <property type="match status" value="1"/>
</dbReference>
<keyword evidence="2" id="KW-0408">Iron</keyword>
<evidence type="ECO:0000259" key="5">
    <source>
        <dbReference type="PROSITE" id="PS50902"/>
    </source>
</evidence>
<feature type="domain" description="4Fe-4S ferredoxin-type" evidence="6">
    <location>
        <begin position="176"/>
        <end position="206"/>
    </location>
</feature>
<dbReference type="Proteomes" id="UP000823636">
    <property type="component" value="Unassembled WGS sequence"/>
</dbReference>
<name>A0A9D9H718_9BACT</name>
<evidence type="ECO:0000313" key="7">
    <source>
        <dbReference type="EMBL" id="MBO8437318.1"/>
    </source>
</evidence>
<dbReference type="InterPro" id="IPR017896">
    <property type="entry name" value="4Fe4S_Fe-S-bd"/>
</dbReference>
<evidence type="ECO:0000256" key="4">
    <source>
        <dbReference type="SAM" id="MobiDB-lite"/>
    </source>
</evidence>
<evidence type="ECO:0000259" key="6">
    <source>
        <dbReference type="PROSITE" id="PS51379"/>
    </source>
</evidence>
<dbReference type="InterPro" id="IPR017900">
    <property type="entry name" value="4Fe4S_Fe_S_CS"/>
</dbReference>
<evidence type="ECO:0000256" key="3">
    <source>
        <dbReference type="ARBA" id="ARBA00023014"/>
    </source>
</evidence>
<protein>
    <submittedName>
        <fullName evidence="7">EFR1 family ferrodoxin</fullName>
    </submittedName>
</protein>
<dbReference type="EMBL" id="JADIMW010000003">
    <property type="protein sequence ID" value="MBO8437318.1"/>
    <property type="molecule type" value="Genomic_DNA"/>
</dbReference>
<dbReference type="InterPro" id="IPR008254">
    <property type="entry name" value="Flavodoxin/NO_synth"/>
</dbReference>
<dbReference type="NCBIfam" id="NF038196">
    <property type="entry name" value="ferrodoxin_EFR1"/>
    <property type="match status" value="1"/>
</dbReference>
<reference evidence="7" key="1">
    <citation type="submission" date="2020-10" db="EMBL/GenBank/DDBJ databases">
        <authorList>
            <person name="Gilroy R."/>
        </authorList>
    </citation>
    <scope>NUCLEOTIDE SEQUENCE</scope>
    <source>
        <strain evidence="7">G3-4614</strain>
    </source>
</reference>
<dbReference type="GO" id="GO:0046872">
    <property type="term" value="F:metal ion binding"/>
    <property type="evidence" value="ECO:0007669"/>
    <property type="project" value="UniProtKB-KW"/>
</dbReference>